<accession>A0A0U2KZ13</accession>
<dbReference type="PATRIC" id="fig|162209.4.peg.1979"/>
<dbReference type="Proteomes" id="UP000061660">
    <property type="component" value="Chromosome"/>
</dbReference>
<sequence length="66" mass="7803">MFIITSVVSKDGDNEKVLYGERNKVMERIKNEYTDYIAGTSFFETRHEMNVILRLLPNNINFIDCR</sequence>
<evidence type="ECO:0000313" key="1">
    <source>
        <dbReference type="EMBL" id="ALS22242.1"/>
    </source>
</evidence>
<name>A0A0U2KZ13_9BACL</name>
<gene>
    <name evidence="1" type="ORF">IJ22_18680</name>
</gene>
<reference evidence="2" key="1">
    <citation type="submission" date="2015-12" db="EMBL/GenBank/DDBJ databases">
        <title>Complete genome sequences of two moderately thermophilic Paenibacillus species.</title>
        <authorList>
            <person name="Butler R.III."/>
            <person name="Wang J."/>
            <person name="Stark B.C."/>
            <person name="Pombert J.-F."/>
        </authorList>
    </citation>
    <scope>NUCLEOTIDE SEQUENCE [LARGE SCALE GENOMIC DNA]</scope>
    <source>
        <strain evidence="2">32O-Y</strain>
    </source>
</reference>
<dbReference type="AlphaFoldDB" id="A0A0U2KZ13"/>
<evidence type="ECO:0000313" key="2">
    <source>
        <dbReference type="Proteomes" id="UP000061660"/>
    </source>
</evidence>
<dbReference type="STRING" id="162209.IJ22_18680"/>
<organism evidence="1 2">
    <name type="scientific">Paenibacillus naphthalenovorans</name>
    <dbReference type="NCBI Taxonomy" id="162209"/>
    <lineage>
        <taxon>Bacteria</taxon>
        <taxon>Bacillati</taxon>
        <taxon>Bacillota</taxon>
        <taxon>Bacilli</taxon>
        <taxon>Bacillales</taxon>
        <taxon>Paenibacillaceae</taxon>
        <taxon>Paenibacillus</taxon>
    </lineage>
</organism>
<dbReference type="EMBL" id="CP013652">
    <property type="protein sequence ID" value="ALS22242.1"/>
    <property type="molecule type" value="Genomic_DNA"/>
</dbReference>
<reference evidence="1 2" key="2">
    <citation type="journal article" date="2016" name="Genome Announc.">
        <title>Complete Genome Sequences of Two Interactive Moderate Thermophiles, Paenibacillus napthalenovorans 32O-Y and Paenibacillus sp. 32O-W.</title>
        <authorList>
            <person name="Butler R.R.III."/>
            <person name="Wang J."/>
            <person name="Stark B.C."/>
            <person name="Pombert J.F."/>
        </authorList>
    </citation>
    <scope>NUCLEOTIDE SEQUENCE [LARGE SCALE GENOMIC DNA]</scope>
    <source>
        <strain evidence="1 2">32O-Y</strain>
    </source>
</reference>
<keyword evidence="2" id="KW-1185">Reference proteome</keyword>
<protein>
    <submittedName>
        <fullName evidence="1">Uncharacterized protein</fullName>
    </submittedName>
</protein>
<proteinExistence type="predicted"/>
<dbReference type="KEGG" id="pnp:IJ22_18680"/>